<feature type="transmembrane region" description="Helical" evidence="10">
    <location>
        <begin position="630"/>
        <end position="651"/>
    </location>
</feature>
<dbReference type="InterPro" id="IPR001594">
    <property type="entry name" value="Palmitoyltrfase_DHHC"/>
</dbReference>
<feature type="region of interest" description="Disordered" evidence="9">
    <location>
        <begin position="1169"/>
        <end position="1229"/>
    </location>
</feature>
<feature type="transmembrane region" description="Helical" evidence="10">
    <location>
        <begin position="349"/>
        <end position="367"/>
    </location>
</feature>
<feature type="transmembrane region" description="Helical" evidence="10">
    <location>
        <begin position="451"/>
        <end position="472"/>
    </location>
</feature>
<organism evidence="12 13">
    <name type="scientific">Camellia sinensis var. sinensis</name>
    <name type="common">China tea</name>
    <dbReference type="NCBI Taxonomy" id="542762"/>
    <lineage>
        <taxon>Eukaryota</taxon>
        <taxon>Viridiplantae</taxon>
        <taxon>Streptophyta</taxon>
        <taxon>Embryophyta</taxon>
        <taxon>Tracheophyta</taxon>
        <taxon>Spermatophyta</taxon>
        <taxon>Magnoliopsida</taxon>
        <taxon>eudicotyledons</taxon>
        <taxon>Gunneridae</taxon>
        <taxon>Pentapetalae</taxon>
        <taxon>asterids</taxon>
        <taxon>Ericales</taxon>
        <taxon>Theaceae</taxon>
        <taxon>Camellia</taxon>
    </lineage>
</organism>
<dbReference type="AlphaFoldDB" id="A0A4S4DUM1"/>
<dbReference type="GO" id="GO:0016409">
    <property type="term" value="F:palmitoyltransferase activity"/>
    <property type="evidence" value="ECO:0007669"/>
    <property type="project" value="InterPro"/>
</dbReference>
<evidence type="ECO:0000256" key="2">
    <source>
        <dbReference type="ARBA" id="ARBA00006574"/>
    </source>
</evidence>
<feature type="domain" description="Palmitoyltransferase DHHC" evidence="11">
    <location>
        <begin position="740"/>
        <end position="778"/>
    </location>
</feature>
<gene>
    <name evidence="12" type="ORF">TEA_022896</name>
</gene>
<feature type="compositionally biased region" description="Polar residues" evidence="9">
    <location>
        <begin position="1089"/>
        <end position="1099"/>
    </location>
</feature>
<evidence type="ECO:0000256" key="5">
    <source>
        <dbReference type="ARBA" id="ARBA00022821"/>
    </source>
</evidence>
<dbReference type="PANTHER" id="PTHR31942">
    <property type="entry name" value="MLO-LIKE PROTEIN 1"/>
    <property type="match status" value="1"/>
</dbReference>
<evidence type="ECO:0000256" key="7">
    <source>
        <dbReference type="ARBA" id="ARBA00023136"/>
    </source>
</evidence>
<dbReference type="GO" id="GO:0006952">
    <property type="term" value="P:defense response"/>
    <property type="evidence" value="ECO:0007669"/>
    <property type="project" value="UniProtKB-KW"/>
</dbReference>
<keyword evidence="13" id="KW-1185">Reference proteome</keyword>
<sequence>MSAFNGGNKTAANAQSLPPLMTAVFAGGPPAKLRRAPAKLRRASAKPSTIKMTVRYYNIEFGRLTELLTRLKSFVMAYEGDRSLEQTPTWAVAVVCAMFVIVSILIEHGLHSLGKWFHKRHNKAMIEALEKIKAELMLLGFISLLLTVGMTYISKICIPMKLGYTMLPCIKNHYNAGDTTKKDYCGKKGKVSLISYSGVHQLHIFIFVLAVFHVLYSVIIMALAQAKVKKWKDWESETSSLEYQFTNDPTRFRFTHQTSFVRRHAGFSRTPGIRWIVAFFRQFFGSVTKVDYMTMRHGFINKHFAPNSKFDFHKYIKRSMEDDFKVVVGISIPLWIFAFILLLLNVYRWYTLAWISLVPLSILLLVGTKLELVITEMAQQIDDRTSVVRGAPTVEPSNSFFWFNRPQWILILIHLTLFQNAFQMAYFLWTWYEFGFKSCFHESLYILLPRILLGVALQFVCSYITFPLYALVTQMGSHMKKAIFEEQTAKALKKWQKAAKDRKKLRKKEGGTQDNSVSGLTSGENTPSRGSSPVYLLHKHKVSSSAGPELESVPSSPRSYQSDLDTELSETEIFAHDVLHFQVQTRFSIMVRRHGWELPAHTLQVVAITVFLLLSVAFYAFFAPFLGKDIYEYVAIGVYSFLAIGVFVLYVRCTGIDPADPGILIEADKTSAYRSHNDTDLPGNACSVEESVKVGQNDGGKPYKNGSSCCSKVGGIFCGFLVQEDCRKDEHLLQQQSAEEGLFCTLCHAEVRKFSKHCRSCDKCVDGFDHHCRLVFECGVGIAVFVRCFVDRKATENQITVRLGDGFSLPPFASVVALCTAVSFLAMVPLGELFFFHMILIRKGITTYEYVVAMRAQSEPPGPSVDGGDQLSLPSSPTSSAVTAISGRSSVGLGLQYKGAWCTPPRIFMDHQHASSVSFLQEFGLNVHSSLVSHKQDEIIHHLEPGHLRSTVDPDAAQPSDKGKVPQRPVKISAWKLAKLDSNEAIKAGAKARASSSVLRPVSSRHHPYDGDHLSSSYVSSKSSPISTNQGFNDGNARAGTPRISRASHEDLESCGHDRSNLSSPYLTNTRTPSPLDQRTSNRDDLNPIYQSSANQSPHSAKPSGGYDNLSWIPVRKNNSCSAENSRSSVFWDQDAGRFVSAATRSVGSSHASGTELSNAGQSIFFGGPLVNEQLNRGPRNSSSSMPTAPERGPTSSYYQQQGRSQRGGQLPVFVPSDSQQSQFSSRLH</sequence>
<keyword evidence="6 10" id="KW-1133">Transmembrane helix</keyword>
<evidence type="ECO:0000313" key="12">
    <source>
        <dbReference type="EMBL" id="THG06981.1"/>
    </source>
</evidence>
<dbReference type="InterPro" id="IPR004326">
    <property type="entry name" value="Mlo"/>
</dbReference>
<name>A0A4S4DUM1_CAMSN</name>
<dbReference type="STRING" id="542762.A0A4S4DUM1"/>
<feature type="compositionally biased region" description="Polar residues" evidence="9">
    <location>
        <begin position="1173"/>
        <end position="1187"/>
    </location>
</feature>
<evidence type="ECO:0000256" key="10">
    <source>
        <dbReference type="SAM" id="Phobius"/>
    </source>
</evidence>
<evidence type="ECO:0000313" key="13">
    <source>
        <dbReference type="Proteomes" id="UP000306102"/>
    </source>
</evidence>
<accession>A0A4S4DUM1</accession>
<keyword evidence="4 10" id="KW-0812">Transmembrane</keyword>
<feature type="transmembrane region" description="Helical" evidence="10">
    <location>
        <begin position="602"/>
        <end position="624"/>
    </location>
</feature>
<dbReference type="Pfam" id="PF01529">
    <property type="entry name" value="DHHC"/>
    <property type="match status" value="1"/>
</dbReference>
<evidence type="ECO:0000259" key="11">
    <source>
        <dbReference type="Pfam" id="PF01529"/>
    </source>
</evidence>
<comment type="similarity">
    <text evidence="2">Belongs to the MLO family.</text>
</comment>
<feature type="transmembrane region" description="Helical" evidence="10">
    <location>
        <begin position="90"/>
        <end position="113"/>
    </location>
</feature>
<dbReference type="GO" id="GO:0016020">
    <property type="term" value="C:membrane"/>
    <property type="evidence" value="ECO:0007669"/>
    <property type="project" value="InterPro"/>
</dbReference>
<keyword evidence="5" id="KW-0611">Plant defense</keyword>
<comment type="similarity">
    <text evidence="3">Belongs to the DHHC palmitoyltransferase family.</text>
</comment>
<protein>
    <recommendedName>
        <fullName evidence="11">Palmitoyltransferase DHHC domain-containing protein</fullName>
    </recommendedName>
</protein>
<dbReference type="Proteomes" id="UP000306102">
    <property type="component" value="Unassembled WGS sequence"/>
</dbReference>
<evidence type="ECO:0000256" key="1">
    <source>
        <dbReference type="ARBA" id="ARBA00004127"/>
    </source>
</evidence>
<feature type="transmembrane region" description="Helical" evidence="10">
    <location>
        <begin position="324"/>
        <end position="343"/>
    </location>
</feature>
<keyword evidence="8" id="KW-0568">Pathogenesis-related protein</keyword>
<dbReference type="Pfam" id="PF03094">
    <property type="entry name" value="Mlo"/>
    <property type="match status" value="1"/>
</dbReference>
<feature type="transmembrane region" description="Helical" evidence="10">
    <location>
        <begin position="134"/>
        <end position="153"/>
    </location>
</feature>
<dbReference type="EMBL" id="SDRB02010313">
    <property type="protein sequence ID" value="THG06981.1"/>
    <property type="molecule type" value="Genomic_DNA"/>
</dbReference>
<feature type="transmembrane region" description="Helical" evidence="10">
    <location>
        <begin position="812"/>
        <end position="840"/>
    </location>
</feature>
<evidence type="ECO:0000256" key="8">
    <source>
        <dbReference type="ARBA" id="ARBA00023265"/>
    </source>
</evidence>
<evidence type="ECO:0000256" key="3">
    <source>
        <dbReference type="ARBA" id="ARBA00008574"/>
    </source>
</evidence>
<feature type="transmembrane region" description="Helical" evidence="10">
    <location>
        <begin position="202"/>
        <end position="224"/>
    </location>
</feature>
<feature type="region of interest" description="Disordered" evidence="9">
    <location>
        <begin position="501"/>
        <end position="533"/>
    </location>
</feature>
<comment type="subcellular location">
    <subcellularLocation>
        <location evidence="1">Endomembrane system</location>
        <topology evidence="1">Multi-pass membrane protein</topology>
    </subcellularLocation>
</comment>
<feature type="region of interest" description="Disordered" evidence="9">
    <location>
        <begin position="944"/>
        <end position="969"/>
    </location>
</feature>
<dbReference type="GO" id="GO:0012505">
    <property type="term" value="C:endomembrane system"/>
    <property type="evidence" value="ECO:0007669"/>
    <property type="project" value="UniProtKB-SubCell"/>
</dbReference>
<keyword evidence="7 10" id="KW-0472">Membrane</keyword>
<feature type="region of interest" description="Disordered" evidence="9">
    <location>
        <begin position="991"/>
        <end position="1106"/>
    </location>
</feature>
<feature type="compositionally biased region" description="Polar residues" evidence="9">
    <location>
        <begin position="1061"/>
        <end position="1079"/>
    </location>
</feature>
<feature type="compositionally biased region" description="Low complexity" evidence="9">
    <location>
        <begin position="1196"/>
        <end position="1210"/>
    </location>
</feature>
<dbReference type="PANTHER" id="PTHR31942:SF82">
    <property type="entry name" value="MLO PROTEIN HOMOLOG 1"/>
    <property type="match status" value="1"/>
</dbReference>
<reference evidence="12 13" key="1">
    <citation type="journal article" date="2018" name="Proc. Natl. Acad. Sci. U.S.A.">
        <title>Draft genome sequence of Camellia sinensis var. sinensis provides insights into the evolution of the tea genome and tea quality.</title>
        <authorList>
            <person name="Wei C."/>
            <person name="Yang H."/>
            <person name="Wang S."/>
            <person name="Zhao J."/>
            <person name="Liu C."/>
            <person name="Gao L."/>
            <person name="Xia E."/>
            <person name="Lu Y."/>
            <person name="Tai Y."/>
            <person name="She G."/>
            <person name="Sun J."/>
            <person name="Cao H."/>
            <person name="Tong W."/>
            <person name="Gao Q."/>
            <person name="Li Y."/>
            <person name="Deng W."/>
            <person name="Jiang X."/>
            <person name="Wang W."/>
            <person name="Chen Q."/>
            <person name="Zhang S."/>
            <person name="Li H."/>
            <person name="Wu J."/>
            <person name="Wang P."/>
            <person name="Li P."/>
            <person name="Shi C."/>
            <person name="Zheng F."/>
            <person name="Jian J."/>
            <person name="Huang B."/>
            <person name="Shan D."/>
            <person name="Shi M."/>
            <person name="Fang C."/>
            <person name="Yue Y."/>
            <person name="Li F."/>
            <person name="Li D."/>
            <person name="Wei S."/>
            <person name="Han B."/>
            <person name="Jiang C."/>
            <person name="Yin Y."/>
            <person name="Xia T."/>
            <person name="Zhang Z."/>
            <person name="Bennetzen J.L."/>
            <person name="Zhao S."/>
            <person name="Wan X."/>
        </authorList>
    </citation>
    <scope>NUCLEOTIDE SEQUENCE [LARGE SCALE GENOMIC DNA]</scope>
    <source>
        <strain evidence="13">cv. Shuchazao</strain>
        <tissue evidence="12">Leaf</tissue>
    </source>
</reference>
<evidence type="ECO:0000256" key="6">
    <source>
        <dbReference type="ARBA" id="ARBA00022989"/>
    </source>
</evidence>
<evidence type="ECO:0000256" key="4">
    <source>
        <dbReference type="ARBA" id="ARBA00022692"/>
    </source>
</evidence>
<feature type="compositionally biased region" description="Polar residues" evidence="9">
    <location>
        <begin position="512"/>
        <end position="531"/>
    </location>
</feature>
<feature type="compositionally biased region" description="Polar residues" evidence="9">
    <location>
        <begin position="1217"/>
        <end position="1229"/>
    </location>
</feature>
<evidence type="ECO:0000256" key="9">
    <source>
        <dbReference type="SAM" id="MobiDB-lite"/>
    </source>
</evidence>
<comment type="caution">
    <text evidence="12">The sequence shown here is derived from an EMBL/GenBank/DDBJ whole genome shotgun (WGS) entry which is preliminary data.</text>
</comment>
<feature type="transmembrane region" description="Helical" evidence="10">
    <location>
        <begin position="408"/>
        <end position="431"/>
    </location>
</feature>
<feature type="compositionally biased region" description="Basic and acidic residues" evidence="9">
    <location>
        <begin position="1047"/>
        <end position="1060"/>
    </location>
</feature>
<proteinExistence type="inferred from homology"/>
<dbReference type="PROSITE" id="PS50216">
    <property type="entry name" value="DHHC"/>
    <property type="match status" value="1"/>
</dbReference>
<feature type="compositionally biased region" description="Low complexity" evidence="9">
    <location>
        <begin position="1015"/>
        <end position="1027"/>
    </location>
</feature>